<name>A0A3L6F9N8_MAIZE</name>
<dbReference type="AlphaFoldDB" id="A0A3L6F9N8"/>
<proteinExistence type="predicted"/>
<feature type="transmembrane region" description="Helical" evidence="1">
    <location>
        <begin position="17"/>
        <end position="41"/>
    </location>
</feature>
<dbReference type="EMBL" id="NCVQ01000005">
    <property type="protein sequence ID" value="PWZ29638.1"/>
    <property type="molecule type" value="Genomic_DNA"/>
</dbReference>
<comment type="caution">
    <text evidence="2">The sequence shown here is derived from an EMBL/GenBank/DDBJ whole genome shotgun (WGS) entry which is preliminary data.</text>
</comment>
<organism evidence="2 3">
    <name type="scientific">Zea mays</name>
    <name type="common">Maize</name>
    <dbReference type="NCBI Taxonomy" id="4577"/>
    <lineage>
        <taxon>Eukaryota</taxon>
        <taxon>Viridiplantae</taxon>
        <taxon>Streptophyta</taxon>
        <taxon>Embryophyta</taxon>
        <taxon>Tracheophyta</taxon>
        <taxon>Spermatophyta</taxon>
        <taxon>Magnoliopsida</taxon>
        <taxon>Liliopsida</taxon>
        <taxon>Poales</taxon>
        <taxon>Poaceae</taxon>
        <taxon>PACMAD clade</taxon>
        <taxon>Panicoideae</taxon>
        <taxon>Andropogonodae</taxon>
        <taxon>Andropogoneae</taxon>
        <taxon>Tripsacinae</taxon>
        <taxon>Zea</taxon>
    </lineage>
</organism>
<sequence length="57" mass="6106">MGCASVRLARHGLFGHLYLRTIIMVLASVATTSFAIILFSLSPHGSTSAPPHSRQRA</sequence>
<keyword evidence="1" id="KW-0472">Membrane</keyword>
<evidence type="ECO:0000313" key="2">
    <source>
        <dbReference type="EMBL" id="PWZ29638.1"/>
    </source>
</evidence>
<reference evidence="2 3" key="1">
    <citation type="journal article" date="2018" name="Nat. Genet.">
        <title>Extensive intraspecific gene order and gene structural variations between Mo17 and other maize genomes.</title>
        <authorList>
            <person name="Sun S."/>
            <person name="Zhou Y."/>
            <person name="Chen J."/>
            <person name="Shi J."/>
            <person name="Zhao H."/>
            <person name="Zhao H."/>
            <person name="Song W."/>
            <person name="Zhang M."/>
            <person name="Cui Y."/>
            <person name="Dong X."/>
            <person name="Liu H."/>
            <person name="Ma X."/>
            <person name="Jiao Y."/>
            <person name="Wang B."/>
            <person name="Wei X."/>
            <person name="Stein J.C."/>
            <person name="Glaubitz J.C."/>
            <person name="Lu F."/>
            <person name="Yu G."/>
            <person name="Liang C."/>
            <person name="Fengler K."/>
            <person name="Li B."/>
            <person name="Rafalski A."/>
            <person name="Schnable P.S."/>
            <person name="Ware D.H."/>
            <person name="Buckler E.S."/>
            <person name="Lai J."/>
        </authorList>
    </citation>
    <scope>NUCLEOTIDE SEQUENCE [LARGE SCALE GENOMIC DNA]</scope>
    <source>
        <strain evidence="3">cv. Missouri 17</strain>
        <tissue evidence="2">Seedling</tissue>
    </source>
</reference>
<keyword evidence="1" id="KW-1133">Transmembrane helix</keyword>
<protein>
    <submittedName>
        <fullName evidence="2">Uncharacterized protein</fullName>
    </submittedName>
</protein>
<accession>A0A3L6F9N8</accession>
<evidence type="ECO:0000256" key="1">
    <source>
        <dbReference type="SAM" id="Phobius"/>
    </source>
</evidence>
<keyword evidence="1" id="KW-0812">Transmembrane</keyword>
<evidence type="ECO:0000313" key="3">
    <source>
        <dbReference type="Proteomes" id="UP000251960"/>
    </source>
</evidence>
<dbReference type="Proteomes" id="UP000251960">
    <property type="component" value="Chromosome 4"/>
</dbReference>
<gene>
    <name evidence="2" type="ORF">Zm00014a_024105</name>
</gene>